<dbReference type="EMBL" id="JACSEA010000013">
    <property type="protein sequence ID" value="KAF7386636.1"/>
    <property type="molecule type" value="Genomic_DNA"/>
</dbReference>
<dbReference type="AlphaFoldDB" id="A0A834JF91"/>
<evidence type="ECO:0000313" key="1">
    <source>
        <dbReference type="EMBL" id="KAF7386636.1"/>
    </source>
</evidence>
<protein>
    <submittedName>
        <fullName evidence="1">Uncharacterized protein</fullName>
    </submittedName>
</protein>
<gene>
    <name evidence="1" type="ORF">HZH66_011088</name>
</gene>
<organism evidence="1 2">
    <name type="scientific">Vespula vulgaris</name>
    <name type="common">Yellow jacket</name>
    <name type="synonym">Wasp</name>
    <dbReference type="NCBI Taxonomy" id="7454"/>
    <lineage>
        <taxon>Eukaryota</taxon>
        <taxon>Metazoa</taxon>
        <taxon>Ecdysozoa</taxon>
        <taxon>Arthropoda</taxon>
        <taxon>Hexapoda</taxon>
        <taxon>Insecta</taxon>
        <taxon>Pterygota</taxon>
        <taxon>Neoptera</taxon>
        <taxon>Endopterygota</taxon>
        <taxon>Hymenoptera</taxon>
        <taxon>Apocrita</taxon>
        <taxon>Aculeata</taxon>
        <taxon>Vespoidea</taxon>
        <taxon>Vespidae</taxon>
        <taxon>Vespinae</taxon>
        <taxon>Vespula</taxon>
    </lineage>
</organism>
<proteinExistence type="predicted"/>
<comment type="caution">
    <text evidence="1">The sequence shown here is derived from an EMBL/GenBank/DDBJ whole genome shotgun (WGS) entry which is preliminary data.</text>
</comment>
<dbReference type="Proteomes" id="UP000614350">
    <property type="component" value="Unassembled WGS sequence"/>
</dbReference>
<keyword evidence="2" id="KW-1185">Reference proteome</keyword>
<sequence>MQLGPPAQVAVNDSVRVLRETFRSRCYVVKLFTTPIRRYNGAAVFHVGFTVGTNEPLRDPREEEHSFYETSRALLPGIPLRYEFFDEARNTSHLKIGRSIKNWQ</sequence>
<name>A0A834JF91_VESVU</name>
<reference evidence="1" key="1">
    <citation type="journal article" date="2020" name="G3 (Bethesda)">
        <title>High-Quality Assemblies for Three Invasive Social Wasps from the &lt;i&gt;Vespula&lt;/i&gt; Genus.</title>
        <authorList>
            <person name="Harrop T.W.R."/>
            <person name="Guhlin J."/>
            <person name="McLaughlin G.M."/>
            <person name="Permina E."/>
            <person name="Stockwell P."/>
            <person name="Gilligan J."/>
            <person name="Le Lec M.F."/>
            <person name="Gruber M.A.M."/>
            <person name="Quinn O."/>
            <person name="Lovegrove M."/>
            <person name="Duncan E.J."/>
            <person name="Remnant E.J."/>
            <person name="Van Eeckhoven J."/>
            <person name="Graham B."/>
            <person name="Knapp R.A."/>
            <person name="Langford K.W."/>
            <person name="Kronenberg Z."/>
            <person name="Press M.O."/>
            <person name="Eacker S.M."/>
            <person name="Wilson-Rankin E.E."/>
            <person name="Purcell J."/>
            <person name="Lester P.J."/>
            <person name="Dearden P.K."/>
        </authorList>
    </citation>
    <scope>NUCLEOTIDE SEQUENCE</scope>
    <source>
        <strain evidence="1">Marl-1</strain>
    </source>
</reference>
<evidence type="ECO:0000313" key="2">
    <source>
        <dbReference type="Proteomes" id="UP000614350"/>
    </source>
</evidence>
<accession>A0A834JF91</accession>